<dbReference type="AlphaFoldDB" id="A0A427AYJ1"/>
<name>A0A427AYJ1_ENSVE</name>
<dbReference type="Proteomes" id="UP000287651">
    <property type="component" value="Unassembled WGS sequence"/>
</dbReference>
<protein>
    <submittedName>
        <fullName evidence="1">Uncharacterized protein</fullName>
    </submittedName>
</protein>
<evidence type="ECO:0000313" key="2">
    <source>
        <dbReference type="Proteomes" id="UP000287651"/>
    </source>
</evidence>
<comment type="caution">
    <text evidence="1">The sequence shown here is derived from an EMBL/GenBank/DDBJ whole genome shotgun (WGS) entry which is preliminary data.</text>
</comment>
<accession>A0A427AYJ1</accession>
<evidence type="ECO:0000313" key="1">
    <source>
        <dbReference type="EMBL" id="RRT81313.1"/>
    </source>
</evidence>
<dbReference type="EMBL" id="AMZH03000940">
    <property type="protein sequence ID" value="RRT81313.1"/>
    <property type="molecule type" value="Genomic_DNA"/>
</dbReference>
<organism evidence="1 2">
    <name type="scientific">Ensete ventricosum</name>
    <name type="common">Abyssinian banana</name>
    <name type="synonym">Musa ensete</name>
    <dbReference type="NCBI Taxonomy" id="4639"/>
    <lineage>
        <taxon>Eukaryota</taxon>
        <taxon>Viridiplantae</taxon>
        <taxon>Streptophyta</taxon>
        <taxon>Embryophyta</taxon>
        <taxon>Tracheophyta</taxon>
        <taxon>Spermatophyta</taxon>
        <taxon>Magnoliopsida</taxon>
        <taxon>Liliopsida</taxon>
        <taxon>Zingiberales</taxon>
        <taxon>Musaceae</taxon>
        <taxon>Ensete</taxon>
    </lineage>
</organism>
<gene>
    <name evidence="1" type="ORF">B296_00012559</name>
</gene>
<sequence length="67" mass="7110">MAGDIIGSSGGGGPSPVFFNRDAAVLGMSWTRTQTWSALPSPTSLPALSPRRLVNCHQTRLSEKLNL</sequence>
<reference evidence="1 2" key="1">
    <citation type="journal article" date="2014" name="Agronomy (Basel)">
        <title>A Draft Genome Sequence for Ensete ventricosum, the Drought-Tolerant Tree Against Hunger.</title>
        <authorList>
            <person name="Harrison J."/>
            <person name="Moore K.A."/>
            <person name="Paszkiewicz K."/>
            <person name="Jones T."/>
            <person name="Grant M."/>
            <person name="Ambacheew D."/>
            <person name="Muzemil S."/>
            <person name="Studholme D.J."/>
        </authorList>
    </citation>
    <scope>NUCLEOTIDE SEQUENCE [LARGE SCALE GENOMIC DNA]</scope>
</reference>
<proteinExistence type="predicted"/>